<dbReference type="SUPFAM" id="SSF52518">
    <property type="entry name" value="Thiamin diphosphate-binding fold (THDP-binding)"/>
    <property type="match status" value="1"/>
</dbReference>
<dbReference type="Proteomes" id="UP000051574">
    <property type="component" value="Unassembled WGS sequence"/>
</dbReference>
<evidence type="ECO:0000313" key="7">
    <source>
        <dbReference type="EMBL" id="KRT81083.1"/>
    </source>
</evidence>
<evidence type="ECO:0000259" key="6">
    <source>
        <dbReference type="Pfam" id="PF00676"/>
    </source>
</evidence>
<evidence type="ECO:0000256" key="1">
    <source>
        <dbReference type="ARBA" id="ARBA00001964"/>
    </source>
</evidence>
<reference evidence="7 8" key="1">
    <citation type="submission" date="2015-09" db="EMBL/GenBank/DDBJ databases">
        <title>Draft genome of the scarab beetle Oryctes borbonicus.</title>
        <authorList>
            <person name="Meyer J.M."/>
            <person name="Markov G.V."/>
            <person name="Baskaran P."/>
            <person name="Herrmann M."/>
            <person name="Sommer R.J."/>
            <person name="Roedelsperger C."/>
        </authorList>
    </citation>
    <scope>NUCLEOTIDE SEQUENCE [LARGE SCALE GENOMIC DNA]</scope>
    <source>
        <strain evidence="7">OB123</strain>
        <tissue evidence="7">Whole animal</tissue>
    </source>
</reference>
<dbReference type="GO" id="GO:0016624">
    <property type="term" value="F:oxidoreductase activity, acting on the aldehyde or oxo group of donors, disulfide as acceptor"/>
    <property type="evidence" value="ECO:0007669"/>
    <property type="project" value="InterPro"/>
</dbReference>
<dbReference type="InterPro" id="IPR011603">
    <property type="entry name" value="2oxoglutarate_DH_E1"/>
</dbReference>
<feature type="domain" description="Dehydrogenase E1 component" evidence="6">
    <location>
        <begin position="222"/>
        <end position="458"/>
    </location>
</feature>
<dbReference type="PANTHER" id="PTHR23152:SF4">
    <property type="entry name" value="2-OXOADIPATE DEHYDROGENASE COMPLEX COMPONENT E1"/>
    <property type="match status" value="1"/>
</dbReference>
<protein>
    <recommendedName>
        <fullName evidence="6">Dehydrogenase E1 component domain-containing protein</fullName>
    </recommendedName>
</protein>
<gene>
    <name evidence="7" type="ORF">AMK59_6326</name>
</gene>
<dbReference type="InterPro" id="IPR001017">
    <property type="entry name" value="DH_E1"/>
</dbReference>
<comment type="cofactor">
    <cofactor evidence="1">
        <name>thiamine diphosphate</name>
        <dbReference type="ChEBI" id="CHEBI:58937"/>
    </cofactor>
</comment>
<keyword evidence="8" id="KW-1185">Reference proteome</keyword>
<dbReference type="CDD" id="cd02016">
    <property type="entry name" value="TPP_E1_OGDC_like"/>
    <property type="match status" value="1"/>
</dbReference>
<dbReference type="EMBL" id="LJIG01016277">
    <property type="protein sequence ID" value="KRT81083.1"/>
    <property type="molecule type" value="Genomic_DNA"/>
</dbReference>
<evidence type="ECO:0000256" key="3">
    <source>
        <dbReference type="ARBA" id="ARBA00022946"/>
    </source>
</evidence>
<dbReference type="AlphaFoldDB" id="A0A0T6B1M4"/>
<accession>A0A0T6B1M4</accession>
<evidence type="ECO:0000256" key="5">
    <source>
        <dbReference type="ARBA" id="ARBA00023052"/>
    </source>
</evidence>
<evidence type="ECO:0000313" key="8">
    <source>
        <dbReference type="Proteomes" id="UP000051574"/>
    </source>
</evidence>
<evidence type="ECO:0000256" key="4">
    <source>
        <dbReference type="ARBA" id="ARBA00023002"/>
    </source>
</evidence>
<dbReference type="Gene3D" id="1.10.287.1150">
    <property type="entry name" value="TPP helical domain"/>
    <property type="match status" value="1"/>
</dbReference>
<proteinExistence type="inferred from homology"/>
<keyword evidence="5" id="KW-0786">Thiamine pyrophosphate</keyword>
<dbReference type="PANTHER" id="PTHR23152">
    <property type="entry name" value="2-OXOGLUTARATE DEHYDROGENASE"/>
    <property type="match status" value="1"/>
</dbReference>
<organism evidence="7 8">
    <name type="scientific">Oryctes borbonicus</name>
    <dbReference type="NCBI Taxonomy" id="1629725"/>
    <lineage>
        <taxon>Eukaryota</taxon>
        <taxon>Metazoa</taxon>
        <taxon>Ecdysozoa</taxon>
        <taxon>Arthropoda</taxon>
        <taxon>Hexapoda</taxon>
        <taxon>Insecta</taxon>
        <taxon>Pterygota</taxon>
        <taxon>Neoptera</taxon>
        <taxon>Endopterygota</taxon>
        <taxon>Coleoptera</taxon>
        <taxon>Polyphaga</taxon>
        <taxon>Scarabaeiformia</taxon>
        <taxon>Scarabaeidae</taxon>
        <taxon>Dynastinae</taxon>
        <taxon>Oryctes</taxon>
    </lineage>
</organism>
<evidence type="ECO:0000256" key="2">
    <source>
        <dbReference type="ARBA" id="ARBA00006936"/>
    </source>
</evidence>
<keyword evidence="3" id="KW-0809">Transit peptide</keyword>
<dbReference type="InterPro" id="IPR029061">
    <property type="entry name" value="THDP-binding"/>
</dbReference>
<dbReference type="GO" id="GO:0030976">
    <property type="term" value="F:thiamine pyrophosphate binding"/>
    <property type="evidence" value="ECO:0007669"/>
    <property type="project" value="InterPro"/>
</dbReference>
<name>A0A0T6B1M4_9SCAR</name>
<dbReference type="Gene3D" id="3.40.50.970">
    <property type="match status" value="1"/>
</dbReference>
<dbReference type="OrthoDB" id="413077at2759"/>
<sequence length="470" mass="53888">MKMYGAKNSSRWVGFLFLQTNKNNRFYKRHYQCDNIFGFKKKESINFKVSDEVIRKRNENSNFYRLVTAYRQHAHRVASINPIALTATSSLPELEPKYYGFDNNAIVDFEGILNARQKQGSIHEALEFLKSAYCQSVGVEFYHLQTEEEREWFAENYELCITEELDYVTKIRIATDLLKSQAFDHFMASKFVSVKRYGGEGAESMMAFFREFFRLCAMSELEQIVIGMPHRGRLNFLTAFLNLSPTKIFAKLRGKPDFPATFEATGDILSHLIASTDINVNNRCLHVSVVYNPSHLEAALPVSMGKTRAKQMMWQDGDYSKSNCKWSDKVLNLQIHGDAALAGQGVNQETLQLSRVPHFEVGGSVHLVVNNQLGYTTPAERGRSSAYCTDVAKMLPVPVLHVNGDDPEMVLKATRVAFAYQRKFRKDVFIDFNCYRQWGHNELDDPTFTNPATYKIIHARDTEFICEKID</sequence>
<comment type="similarity">
    <text evidence="2">Belongs to the alpha-ketoglutarate dehydrogenase family.</text>
</comment>
<comment type="caution">
    <text evidence="7">The sequence shown here is derived from an EMBL/GenBank/DDBJ whole genome shotgun (WGS) entry which is preliminary data.</text>
</comment>
<keyword evidence="4" id="KW-0560">Oxidoreductase</keyword>
<dbReference type="Pfam" id="PF00676">
    <property type="entry name" value="E1_dh"/>
    <property type="match status" value="1"/>
</dbReference>